<sequence>MLLQITYQDKATQTETEEEDTIEKLLKAITTLCIKVDSMDNEIQKLKTNEDNLKSKASQQHDYKNAELRQPEDGKNPELKGDDGKLLKTHNVCLNTAACTSKQVSDKQLKNANLNQLFAKPFTQRTPRHVIKIGLTKDMIIPEDIGQQEEICKIEIPSFYANKRIIGISTIIQELANNYLNGNAIWSYYARDQLMIYSNSRELRKVDMDEVQRWILSLLKPEERPTTRALKEGFISAELLTRYCKLIGHKYPDHICSKCNGEDNIIPDVQLE</sequence>
<evidence type="ECO:0000256" key="1">
    <source>
        <dbReference type="SAM" id="MobiDB-lite"/>
    </source>
</evidence>
<name>A0AAF0UPG9_SOLVR</name>
<dbReference type="EMBL" id="CP133621">
    <property type="protein sequence ID" value="WMV50092.1"/>
    <property type="molecule type" value="Genomic_DNA"/>
</dbReference>
<evidence type="ECO:0000313" key="2">
    <source>
        <dbReference type="EMBL" id="WMV50092.1"/>
    </source>
</evidence>
<evidence type="ECO:0000313" key="3">
    <source>
        <dbReference type="Proteomes" id="UP001234989"/>
    </source>
</evidence>
<proteinExistence type="predicted"/>
<protein>
    <submittedName>
        <fullName evidence="2">Uncharacterized protein</fullName>
    </submittedName>
</protein>
<dbReference type="AlphaFoldDB" id="A0AAF0UPG9"/>
<keyword evidence="3" id="KW-1185">Reference proteome</keyword>
<accession>A0AAF0UPG9</accession>
<gene>
    <name evidence="2" type="ORF">MTR67_043477</name>
</gene>
<dbReference type="Proteomes" id="UP001234989">
    <property type="component" value="Chromosome 10"/>
</dbReference>
<organism evidence="2 3">
    <name type="scientific">Solanum verrucosum</name>
    <dbReference type="NCBI Taxonomy" id="315347"/>
    <lineage>
        <taxon>Eukaryota</taxon>
        <taxon>Viridiplantae</taxon>
        <taxon>Streptophyta</taxon>
        <taxon>Embryophyta</taxon>
        <taxon>Tracheophyta</taxon>
        <taxon>Spermatophyta</taxon>
        <taxon>Magnoliopsida</taxon>
        <taxon>eudicotyledons</taxon>
        <taxon>Gunneridae</taxon>
        <taxon>Pentapetalae</taxon>
        <taxon>asterids</taxon>
        <taxon>lamiids</taxon>
        <taxon>Solanales</taxon>
        <taxon>Solanaceae</taxon>
        <taxon>Solanoideae</taxon>
        <taxon>Solaneae</taxon>
        <taxon>Solanum</taxon>
    </lineage>
</organism>
<feature type="region of interest" description="Disordered" evidence="1">
    <location>
        <begin position="49"/>
        <end position="83"/>
    </location>
</feature>
<reference evidence="2" key="1">
    <citation type="submission" date="2023-08" db="EMBL/GenBank/DDBJ databases">
        <title>A de novo genome assembly of Solanum verrucosum Schlechtendal, a Mexican diploid species geographically isolated from the other diploid A-genome species in potato relatives.</title>
        <authorList>
            <person name="Hosaka K."/>
        </authorList>
    </citation>
    <scope>NUCLEOTIDE SEQUENCE</scope>
    <source>
        <tissue evidence="2">Young leaves</tissue>
    </source>
</reference>